<accession>A0A9P4NY59</accession>
<feature type="compositionally biased region" description="Basic and acidic residues" evidence="1">
    <location>
        <begin position="683"/>
        <end position="696"/>
    </location>
</feature>
<proteinExistence type="predicted"/>
<feature type="region of interest" description="Disordered" evidence="1">
    <location>
        <begin position="181"/>
        <end position="233"/>
    </location>
</feature>
<reference evidence="2" key="1">
    <citation type="journal article" date="2020" name="Stud. Mycol.">
        <title>101 Dothideomycetes genomes: a test case for predicting lifestyles and emergence of pathogens.</title>
        <authorList>
            <person name="Haridas S."/>
            <person name="Albert R."/>
            <person name="Binder M."/>
            <person name="Bloem J."/>
            <person name="Labutti K."/>
            <person name="Salamov A."/>
            <person name="Andreopoulos B."/>
            <person name="Baker S."/>
            <person name="Barry K."/>
            <person name="Bills G."/>
            <person name="Bluhm B."/>
            <person name="Cannon C."/>
            <person name="Castanera R."/>
            <person name="Culley D."/>
            <person name="Daum C."/>
            <person name="Ezra D."/>
            <person name="Gonzalez J."/>
            <person name="Henrissat B."/>
            <person name="Kuo A."/>
            <person name="Liang C."/>
            <person name="Lipzen A."/>
            <person name="Lutzoni F."/>
            <person name="Magnuson J."/>
            <person name="Mondo S."/>
            <person name="Nolan M."/>
            <person name="Ohm R."/>
            <person name="Pangilinan J."/>
            <person name="Park H.-J."/>
            <person name="Ramirez L."/>
            <person name="Alfaro M."/>
            <person name="Sun H."/>
            <person name="Tritt A."/>
            <person name="Yoshinaga Y."/>
            <person name="Zwiers L.-H."/>
            <person name="Turgeon B."/>
            <person name="Goodwin S."/>
            <person name="Spatafora J."/>
            <person name="Crous P."/>
            <person name="Grigoriev I."/>
        </authorList>
    </citation>
    <scope>NUCLEOTIDE SEQUENCE</scope>
    <source>
        <strain evidence="2">CBS 130266</strain>
    </source>
</reference>
<feature type="region of interest" description="Disordered" evidence="1">
    <location>
        <begin position="808"/>
        <end position="908"/>
    </location>
</feature>
<feature type="region of interest" description="Disordered" evidence="1">
    <location>
        <begin position="448"/>
        <end position="482"/>
    </location>
</feature>
<feature type="region of interest" description="Disordered" evidence="1">
    <location>
        <begin position="126"/>
        <end position="147"/>
    </location>
</feature>
<feature type="region of interest" description="Disordered" evidence="1">
    <location>
        <begin position="1"/>
        <end position="93"/>
    </location>
</feature>
<feature type="region of interest" description="Disordered" evidence="1">
    <location>
        <begin position="382"/>
        <end position="435"/>
    </location>
</feature>
<feature type="compositionally biased region" description="Low complexity" evidence="1">
    <location>
        <begin position="667"/>
        <end position="682"/>
    </location>
</feature>
<organism evidence="2 3">
    <name type="scientific">Tothia fuscella</name>
    <dbReference type="NCBI Taxonomy" id="1048955"/>
    <lineage>
        <taxon>Eukaryota</taxon>
        <taxon>Fungi</taxon>
        <taxon>Dikarya</taxon>
        <taxon>Ascomycota</taxon>
        <taxon>Pezizomycotina</taxon>
        <taxon>Dothideomycetes</taxon>
        <taxon>Pleosporomycetidae</taxon>
        <taxon>Venturiales</taxon>
        <taxon>Cylindrosympodiaceae</taxon>
        <taxon>Tothia</taxon>
    </lineage>
</organism>
<feature type="compositionally biased region" description="Polar residues" evidence="1">
    <location>
        <begin position="697"/>
        <end position="706"/>
    </location>
</feature>
<dbReference type="EMBL" id="MU007016">
    <property type="protein sequence ID" value="KAF2434589.1"/>
    <property type="molecule type" value="Genomic_DNA"/>
</dbReference>
<dbReference type="OrthoDB" id="5225441at2759"/>
<name>A0A9P4NY59_9PEZI</name>
<sequence length="981" mass="108216">MSIFSKIRNAKKAANEHKRSTSTSQGSSKAEGKKPAYNHVPTHAAQDARIASSYTTPDVRQRIQEEQRKSRLSPNKTGSDMFLQHGSKMPMKQKSAGDLSIHSVMGKHFSQAASFVQMEELEVSNPYGFHPNNKRVSGTGSTKSSRINSAATTTMKGKSPLFNKLSADQIPEIPEISHEYQTESLTSGITPRFAPSSKVPEIQEAHPTGPEQPQSNTPIHGSRKSPLVTSLTKPSGEKGRVLFDFDQLDKYIEEARFSPSPYLPEYDGRGRPLSPIPQSPLPVEPDKLRLNRLSLNMKPDGDDWFARYSTYESALEFAISPVRETHTPMAHILEVDEPLSPAFALEKDLSLLCNFDDIGATPLEEMEEEFWNLSLQQQNQDRADSVKTLSEVSTPIRIDERSHQKCPAYTKDKTAQPPHTHDSWHPRSVPNAPVDDGKAVLTFAQHLRKRSRQSGHSDRSTALTVAGPRPATSPLASRTEHQQDDFRWMQGSWYEADDSGIRYGSHDSGILVIEEDYENLGVTDDLPGHFPVSPPEDGLTSYTMFQPASVYPDKSDGPQLHTITQSQVTLIQSPQYNIFSANATQPPENLSKSPPSHMQPPLQKGRHSLDNDWLSDDNEMWPIISNEPKVRLLSRPPLTSSPAHEVSPLDEIPPALYPIGPIPTSYSHTRTISSSTGISASSGRDRLRFPSRESSQRVRTTSSAHKSYDTWLSNGQQNASSIEDRGGDVGDISPTYPDHIITAWGETNSPMCIPEVTQYARFNNPAAIQGLYANVISPASSNIRTTSSTAKRGIIAQRSMPNLSSAISINTTQPLSPGPPLPTNKRRSRNHSIANPNPTLTSPPLTSSNSAGNLTRRTRSRGTSPTSFLKSPPLTSANCTANPIRRTHSRGTSPTNFTPPRVSLSDRPFLLQDPPRSMQEKQMQTLRPVTPLVTVLGPYGVVEPREVPERRSKLKKKKSGSRGLSMWKRKEKGGEVGVVAC</sequence>
<gene>
    <name evidence="2" type="ORF">EJ08DRAFT_693618</name>
</gene>
<evidence type="ECO:0000313" key="3">
    <source>
        <dbReference type="Proteomes" id="UP000800235"/>
    </source>
</evidence>
<feature type="compositionally biased region" description="Polar residues" evidence="1">
    <location>
        <begin position="581"/>
        <end position="596"/>
    </location>
</feature>
<feature type="compositionally biased region" description="Basic and acidic residues" evidence="1">
    <location>
        <begin position="410"/>
        <end position="425"/>
    </location>
</feature>
<feature type="compositionally biased region" description="Low complexity" evidence="1">
    <location>
        <begin position="835"/>
        <end position="850"/>
    </location>
</feature>
<feature type="region of interest" description="Disordered" evidence="1">
    <location>
        <begin position="667"/>
        <end position="706"/>
    </location>
</feature>
<feature type="compositionally biased region" description="Basic and acidic residues" evidence="1">
    <location>
        <begin position="59"/>
        <end position="69"/>
    </location>
</feature>
<dbReference type="Proteomes" id="UP000800235">
    <property type="component" value="Unassembled WGS sequence"/>
</dbReference>
<keyword evidence="3" id="KW-1185">Reference proteome</keyword>
<feature type="compositionally biased region" description="Polar residues" evidence="1">
    <location>
        <begin position="134"/>
        <end position="147"/>
    </location>
</feature>
<feature type="region of interest" description="Disordered" evidence="1">
    <location>
        <begin position="581"/>
        <end position="607"/>
    </location>
</feature>
<feature type="region of interest" description="Disordered" evidence="1">
    <location>
        <begin position="946"/>
        <end position="981"/>
    </location>
</feature>
<evidence type="ECO:0000313" key="2">
    <source>
        <dbReference type="EMBL" id="KAF2434589.1"/>
    </source>
</evidence>
<dbReference type="AlphaFoldDB" id="A0A9P4NY59"/>
<evidence type="ECO:0000256" key="1">
    <source>
        <dbReference type="SAM" id="MobiDB-lite"/>
    </source>
</evidence>
<protein>
    <submittedName>
        <fullName evidence="2">Uncharacterized protein</fullName>
    </submittedName>
</protein>
<comment type="caution">
    <text evidence="2">The sequence shown here is derived from an EMBL/GenBank/DDBJ whole genome shotgun (WGS) entry which is preliminary data.</text>
</comment>